<name>D6TQ30_KTERA</name>
<gene>
    <name evidence="4" type="ORF">Krac_8958</name>
</gene>
<protein>
    <submittedName>
        <fullName evidence="4">NUDIX hydrolase</fullName>
    </submittedName>
</protein>
<dbReference type="eggNOG" id="COG1051">
    <property type="taxonomic scope" value="Bacteria"/>
</dbReference>
<dbReference type="PANTHER" id="PTHR43046">
    <property type="entry name" value="GDP-MANNOSE MANNOSYL HYDROLASE"/>
    <property type="match status" value="1"/>
</dbReference>
<accession>D6TQ30</accession>
<reference evidence="4 5" key="1">
    <citation type="journal article" date="2011" name="Stand. Genomic Sci.">
        <title>Non-contiguous finished genome sequence and contextual data of the filamentous soil bacterium Ktedonobacter racemifer type strain (SOSP1-21).</title>
        <authorList>
            <person name="Chang Y.J."/>
            <person name="Land M."/>
            <person name="Hauser L."/>
            <person name="Chertkov O."/>
            <person name="Del Rio T.G."/>
            <person name="Nolan M."/>
            <person name="Copeland A."/>
            <person name="Tice H."/>
            <person name="Cheng J.F."/>
            <person name="Lucas S."/>
            <person name="Han C."/>
            <person name="Goodwin L."/>
            <person name="Pitluck S."/>
            <person name="Ivanova N."/>
            <person name="Ovchinikova G."/>
            <person name="Pati A."/>
            <person name="Chen A."/>
            <person name="Palaniappan K."/>
            <person name="Mavromatis K."/>
            <person name="Liolios K."/>
            <person name="Brettin T."/>
            <person name="Fiebig A."/>
            <person name="Rohde M."/>
            <person name="Abt B."/>
            <person name="Goker M."/>
            <person name="Detter J.C."/>
            <person name="Woyke T."/>
            <person name="Bristow J."/>
            <person name="Eisen J.A."/>
            <person name="Markowitz V."/>
            <person name="Hugenholtz P."/>
            <person name="Kyrpides N.C."/>
            <person name="Klenk H.P."/>
            <person name="Lapidus A."/>
        </authorList>
    </citation>
    <scope>NUCLEOTIDE SEQUENCE [LARGE SCALE GENOMIC DNA]</scope>
    <source>
        <strain evidence="5">DSM 44963</strain>
    </source>
</reference>
<keyword evidence="2 4" id="KW-0378">Hydrolase</keyword>
<dbReference type="PROSITE" id="PS51462">
    <property type="entry name" value="NUDIX"/>
    <property type="match status" value="1"/>
</dbReference>
<dbReference type="STRING" id="485913.Krac_8958"/>
<dbReference type="EMBL" id="ADVG01000002">
    <property type="protein sequence ID" value="EFH87615.1"/>
    <property type="molecule type" value="Genomic_DNA"/>
</dbReference>
<dbReference type="OrthoDB" id="9787476at2"/>
<evidence type="ECO:0000259" key="3">
    <source>
        <dbReference type="PROSITE" id="PS51462"/>
    </source>
</evidence>
<dbReference type="GO" id="GO:0016787">
    <property type="term" value="F:hydrolase activity"/>
    <property type="evidence" value="ECO:0007669"/>
    <property type="project" value="UniProtKB-KW"/>
</dbReference>
<feature type="domain" description="Nudix hydrolase" evidence="3">
    <location>
        <begin position="18"/>
        <end position="150"/>
    </location>
</feature>
<dbReference type="SUPFAM" id="SSF55811">
    <property type="entry name" value="Nudix"/>
    <property type="match status" value="1"/>
</dbReference>
<dbReference type="Pfam" id="PF00293">
    <property type="entry name" value="NUDIX"/>
    <property type="match status" value="1"/>
</dbReference>
<dbReference type="InterPro" id="IPR015797">
    <property type="entry name" value="NUDIX_hydrolase-like_dom_sf"/>
</dbReference>
<dbReference type="RefSeq" id="WP_007912927.1">
    <property type="nucleotide sequence ID" value="NZ_ADVG01000002.1"/>
</dbReference>
<dbReference type="InterPro" id="IPR020084">
    <property type="entry name" value="NUDIX_hydrolase_CS"/>
</dbReference>
<evidence type="ECO:0000313" key="4">
    <source>
        <dbReference type="EMBL" id="EFH87615.1"/>
    </source>
</evidence>
<dbReference type="Proteomes" id="UP000004508">
    <property type="component" value="Unassembled WGS sequence"/>
</dbReference>
<proteinExistence type="predicted"/>
<keyword evidence="5" id="KW-1185">Reference proteome</keyword>
<evidence type="ECO:0000313" key="5">
    <source>
        <dbReference type="Proteomes" id="UP000004508"/>
    </source>
</evidence>
<dbReference type="InterPro" id="IPR000086">
    <property type="entry name" value="NUDIX_hydrolase_dom"/>
</dbReference>
<evidence type="ECO:0000256" key="1">
    <source>
        <dbReference type="ARBA" id="ARBA00001946"/>
    </source>
</evidence>
<organism evidence="4 5">
    <name type="scientific">Ktedonobacter racemifer DSM 44963</name>
    <dbReference type="NCBI Taxonomy" id="485913"/>
    <lineage>
        <taxon>Bacteria</taxon>
        <taxon>Bacillati</taxon>
        <taxon>Chloroflexota</taxon>
        <taxon>Ktedonobacteria</taxon>
        <taxon>Ktedonobacterales</taxon>
        <taxon>Ktedonobacteraceae</taxon>
        <taxon>Ktedonobacter</taxon>
    </lineage>
</organism>
<dbReference type="InParanoid" id="D6TQ30"/>
<dbReference type="Gene3D" id="3.90.79.10">
    <property type="entry name" value="Nucleoside Triphosphate Pyrophosphohydrolase"/>
    <property type="match status" value="1"/>
</dbReference>
<dbReference type="PROSITE" id="PS00893">
    <property type="entry name" value="NUDIX_BOX"/>
    <property type="match status" value="1"/>
</dbReference>
<comment type="caution">
    <text evidence="4">The sequence shown here is derived from an EMBL/GenBank/DDBJ whole genome shotgun (WGS) entry which is preliminary data.</text>
</comment>
<sequence>MTEPEETADKAGMRPKRPLSLGAGAIVVHDSKVLLVRNRYGVTKGRYLLPSGRVKTGELPDQAAARETFEETNLRVEIEGLLGVRLWVMDDGEHNYFFMYKAHLISPLRELLPNLAEVDDARFFSREEMDALGPDETWSGAIAIAYKGLDSEAITWPNHAHLSDSSGVENAERWRIWL</sequence>
<comment type="cofactor">
    <cofactor evidence="1">
        <name>Mg(2+)</name>
        <dbReference type="ChEBI" id="CHEBI:18420"/>
    </cofactor>
</comment>
<dbReference type="AlphaFoldDB" id="D6TQ30"/>
<evidence type="ECO:0000256" key="2">
    <source>
        <dbReference type="ARBA" id="ARBA00022801"/>
    </source>
</evidence>
<dbReference type="PANTHER" id="PTHR43046:SF16">
    <property type="entry name" value="ADP-RIBOSE PYROPHOSPHATASE YJHB-RELATED"/>
    <property type="match status" value="1"/>
</dbReference>